<dbReference type="RefSeq" id="WP_022244366.1">
    <property type="nucleotide sequence ID" value="NZ_JAJEQW010000005.1"/>
</dbReference>
<accession>A0AAW4WAR2</accession>
<dbReference type="AlphaFoldDB" id="A0AAW4WAR2"/>
<protein>
    <submittedName>
        <fullName evidence="1">DUF3783 domain-containing protein</fullName>
    </submittedName>
</protein>
<organism evidence="1 3">
    <name type="scientific">Roseburia amylophila</name>
    <dbReference type="NCBI Taxonomy" id="2981794"/>
    <lineage>
        <taxon>Bacteria</taxon>
        <taxon>Bacillati</taxon>
        <taxon>Bacillota</taxon>
        <taxon>Clostridia</taxon>
        <taxon>Lachnospirales</taxon>
        <taxon>Lachnospiraceae</taxon>
        <taxon>Roseburia</taxon>
    </lineage>
</organism>
<reference evidence="2" key="3">
    <citation type="submission" date="2022-09" db="EMBL/GenBank/DDBJ databases">
        <authorList>
            <person name="Hitch T.C.A."/>
        </authorList>
    </citation>
    <scope>NUCLEOTIDE SEQUENCE</scope>
    <source>
        <strain evidence="2">Sanger_19</strain>
    </source>
</reference>
<sequence>MHPVILFYNLENSKGRTLKMLCLRLKIKIRIITKEQYNQTLGALAGIDGFPLKEEVYTGDGFTDEMLVFKGFDNALLDRFLVEFKKLHLTRIGLKAVLTEHNINWDSIALHEELLAEDKKMHEN</sequence>
<proteinExistence type="predicted"/>
<keyword evidence="4" id="KW-1185">Reference proteome</keyword>
<dbReference type="Proteomes" id="UP001198893">
    <property type="component" value="Unassembled WGS sequence"/>
</dbReference>
<dbReference type="EMBL" id="JAJEQW010000005">
    <property type="protein sequence ID" value="MCC2241851.1"/>
    <property type="molecule type" value="Genomic_DNA"/>
</dbReference>
<evidence type="ECO:0000313" key="1">
    <source>
        <dbReference type="EMBL" id="MCC2241851.1"/>
    </source>
</evidence>
<name>A0AAW4WAR2_9FIRM</name>
<evidence type="ECO:0000313" key="2">
    <source>
        <dbReference type="EMBL" id="MCU6717859.1"/>
    </source>
</evidence>
<evidence type="ECO:0000313" key="3">
    <source>
        <dbReference type="Proteomes" id="UP001198893"/>
    </source>
</evidence>
<comment type="caution">
    <text evidence="1">The sequence shown here is derived from an EMBL/GenBank/DDBJ whole genome shotgun (WGS) entry which is preliminary data.</text>
</comment>
<dbReference type="InterPro" id="IPR016621">
    <property type="entry name" value="UCP014543"/>
</dbReference>
<dbReference type="Pfam" id="PF12646">
    <property type="entry name" value="DUF3783"/>
    <property type="match status" value="1"/>
</dbReference>
<dbReference type="Proteomes" id="UP001209666">
    <property type="component" value="Unassembled WGS sequence"/>
</dbReference>
<dbReference type="EMBL" id="JAOQKI010000019">
    <property type="protein sequence ID" value="MCU6717859.1"/>
    <property type="molecule type" value="Genomic_DNA"/>
</dbReference>
<reference evidence="2 4" key="1">
    <citation type="journal article" date="2021" name="ISME Commun">
        <title>Automated analysis of genomic sequences facilitates high-throughput and comprehensive description of bacteria.</title>
        <authorList>
            <person name="Hitch T.C.A."/>
        </authorList>
    </citation>
    <scope>NUCLEOTIDE SEQUENCE [LARGE SCALE GENOMIC DNA]</scope>
    <source>
        <strain evidence="2 4">Sanger_19</strain>
    </source>
</reference>
<evidence type="ECO:0000313" key="4">
    <source>
        <dbReference type="Proteomes" id="UP001209666"/>
    </source>
</evidence>
<reference evidence="1" key="2">
    <citation type="submission" date="2021-10" db="EMBL/GenBank/DDBJ databases">
        <title>Anaerobic single-cell dispensing facilitates the cultivation of human gut bacteria.</title>
        <authorList>
            <person name="Afrizal A."/>
        </authorList>
    </citation>
    <scope>NUCLEOTIDE SEQUENCE</scope>
    <source>
        <strain evidence="1">CLA-AA-H204</strain>
    </source>
</reference>
<gene>
    <name evidence="1" type="ORF">LKD47_05985</name>
    <name evidence="2" type="ORF">OCV43_11350</name>
</gene>